<dbReference type="Proteomes" id="UP000770330">
    <property type="component" value="Unassembled WGS sequence"/>
</dbReference>
<proteinExistence type="predicted"/>
<dbReference type="RefSeq" id="WP_303945846.1">
    <property type="nucleotide sequence ID" value="NZ_JABZXO010000036.1"/>
</dbReference>
<evidence type="ECO:0000313" key="2">
    <source>
        <dbReference type="Proteomes" id="UP000770330"/>
    </source>
</evidence>
<gene>
    <name evidence="1" type="ORF">HXO61_09485</name>
</gene>
<protein>
    <submittedName>
        <fullName evidence="1">Uncharacterized protein</fullName>
    </submittedName>
</protein>
<name>A0A930PSY9_9MICC</name>
<sequence length="303" mass="34729">MDHHQSAREALNHLLATDTFLRGTLVPTGDVEWSKSWNAARPFKDNQEENRRRARSMMARFNRNARKLYESNQWSYNYRTKRAKERTDIFMGRLIDPLPHYGSPVLTGPSMPLTNTIQVQVGSIIQVGVSITFHGRTTEFRVGQVESINPADGSASVRFNDGKLHPMSFIGGDMANLSYFSLYQSRDFEVPVSHIVGATLEEADNKYTHDYALKTLAEVLAQEADYYTHNWSPIPDDRREEYRPAFKQALFTGNPETYETEWAKVIQAGEDFYRPGGVLEQRIEQTRQKLDAALKAYRKELKG</sequence>
<reference evidence="1" key="1">
    <citation type="submission" date="2020-04" db="EMBL/GenBank/DDBJ databases">
        <title>Deep metagenomics examines the oral microbiome during advanced dental caries in children, revealing novel taxa and co-occurrences with host molecules.</title>
        <authorList>
            <person name="Baker J.L."/>
            <person name="Morton J.T."/>
            <person name="Dinis M."/>
            <person name="Alvarez R."/>
            <person name="Tran N.C."/>
            <person name="Knight R."/>
            <person name="Edlund A."/>
        </authorList>
    </citation>
    <scope>NUCLEOTIDE SEQUENCE</scope>
    <source>
        <strain evidence="1">JCVI_39_bin.18</strain>
    </source>
</reference>
<accession>A0A930PSY9</accession>
<evidence type="ECO:0000313" key="1">
    <source>
        <dbReference type="EMBL" id="MBF1658143.1"/>
    </source>
</evidence>
<dbReference type="EMBL" id="JABZXO010000036">
    <property type="protein sequence ID" value="MBF1658143.1"/>
    <property type="molecule type" value="Genomic_DNA"/>
</dbReference>
<dbReference type="AlphaFoldDB" id="A0A930PSY9"/>
<comment type="caution">
    <text evidence="1">The sequence shown here is derived from an EMBL/GenBank/DDBJ whole genome shotgun (WGS) entry which is preliminary data.</text>
</comment>
<organism evidence="1 2">
    <name type="scientific">Rothia mucilaginosa</name>
    <dbReference type="NCBI Taxonomy" id="43675"/>
    <lineage>
        <taxon>Bacteria</taxon>
        <taxon>Bacillati</taxon>
        <taxon>Actinomycetota</taxon>
        <taxon>Actinomycetes</taxon>
        <taxon>Micrococcales</taxon>
        <taxon>Micrococcaceae</taxon>
        <taxon>Rothia</taxon>
    </lineage>
</organism>